<protein>
    <submittedName>
        <fullName evidence="9">TonB-dependent receptor</fullName>
    </submittedName>
</protein>
<dbReference type="EMBL" id="CP121195">
    <property type="protein sequence ID" value="XBH14786.1"/>
    <property type="molecule type" value="Genomic_DNA"/>
</dbReference>
<accession>A0AAU7DBM6</accession>
<evidence type="ECO:0000256" key="8">
    <source>
        <dbReference type="SAM" id="SignalP"/>
    </source>
</evidence>
<evidence type="ECO:0000256" key="5">
    <source>
        <dbReference type="ARBA" id="ARBA00022729"/>
    </source>
</evidence>
<keyword evidence="6" id="KW-0472">Membrane</keyword>
<sequence length="765" mass="84125">MHLVRQAMLFSSLLFLNIQPTYVLAVTASSEHHIVRQCAVARKMPVNSTTHFAAETYYYDKAPLNGSIPVIVAVSSDLSKVGGIEAGLTTARTTNERGSVGVLGVLNTAIKVVAPVDINNNEGFERKISMRAVELSAGTFGDPSRFMQMLPGVVSDNDKFNDFIVRGGNPAETLFIVDNIEIPSINQLALSDTTGGFVSMIDNAAIQQMTLHTDAYDSKYDQRLSAVVEISTRKEGKTETHVESEVGLAGAGGSISRPWGQDGSMFISGRQSILHLLTNDIGLNGVPIYRNSLLRADKRIDERNNWWGLSLTGIDSIAIHPSPTDSFETNPYDIAYKGWRNTTGINWQHIFSNRLFGVTSLSNSEQSQSVLENAQLLRNAAIYSENTSDGITTLKYDGTLQAKPWLTLTAGVRTSLDRLNYEVEQPLGLQNPYSESAVPTDAMSFNRKFATFSSAEYSQAAALLPHGMKLVAGERLSQWAIVGSNIWTPKLLFMAPVFGMLAHVGYAEYAQLPPSLYILSFSNQETLKPIRSRHITGGLDVVDTRRARVSIEAYQKRYLDYPVAVNYPQLSLANIADTFGQAFLMFPMTSKGVGLTRGVELSLDYKPISRLILSSAVTYSRSWYSGLDGVLRRGNFDLPVVANIAGNMRAGRGLQVSFRFSGASGKPYTPDNLPLSLAQNRDVYDLTKVNGVRAEVYRRLDFRVEQSHILNKGTFTWHIGLNNALGTTNFYSNEWRPRAGDSGVLAQDQMPRFPDGGVKYSFGGH</sequence>
<feature type="signal peptide" evidence="8">
    <location>
        <begin position="1"/>
        <end position="25"/>
    </location>
</feature>
<dbReference type="GO" id="GO:0009279">
    <property type="term" value="C:cell outer membrane"/>
    <property type="evidence" value="ECO:0007669"/>
    <property type="project" value="UniProtKB-SubCell"/>
</dbReference>
<dbReference type="RefSeq" id="WP_348270059.1">
    <property type="nucleotide sequence ID" value="NZ_CP121195.1"/>
</dbReference>
<organism evidence="9">
    <name type="scientific">Edaphobacter paludis</name>
    <dbReference type="NCBI Taxonomy" id="3035702"/>
    <lineage>
        <taxon>Bacteria</taxon>
        <taxon>Pseudomonadati</taxon>
        <taxon>Acidobacteriota</taxon>
        <taxon>Terriglobia</taxon>
        <taxon>Terriglobales</taxon>
        <taxon>Acidobacteriaceae</taxon>
        <taxon>Edaphobacter</taxon>
    </lineage>
</organism>
<keyword evidence="7" id="KW-0998">Cell outer membrane</keyword>
<dbReference type="AlphaFoldDB" id="A0AAU7DBM6"/>
<evidence type="ECO:0000256" key="6">
    <source>
        <dbReference type="ARBA" id="ARBA00023136"/>
    </source>
</evidence>
<dbReference type="Gene3D" id="2.40.170.20">
    <property type="entry name" value="TonB-dependent receptor, beta-barrel domain"/>
    <property type="match status" value="1"/>
</dbReference>
<keyword evidence="9" id="KW-0675">Receptor</keyword>
<dbReference type="InterPro" id="IPR036942">
    <property type="entry name" value="Beta-barrel_TonB_sf"/>
</dbReference>
<evidence type="ECO:0000256" key="4">
    <source>
        <dbReference type="ARBA" id="ARBA00022692"/>
    </source>
</evidence>
<dbReference type="PANTHER" id="PTHR30069">
    <property type="entry name" value="TONB-DEPENDENT OUTER MEMBRANE RECEPTOR"/>
    <property type="match status" value="1"/>
</dbReference>
<dbReference type="GO" id="GO:0044718">
    <property type="term" value="P:siderophore transmembrane transport"/>
    <property type="evidence" value="ECO:0007669"/>
    <property type="project" value="TreeGrafter"/>
</dbReference>
<dbReference type="GO" id="GO:0015344">
    <property type="term" value="F:siderophore uptake transmembrane transporter activity"/>
    <property type="evidence" value="ECO:0007669"/>
    <property type="project" value="TreeGrafter"/>
</dbReference>
<keyword evidence="2" id="KW-0813">Transport</keyword>
<dbReference type="PANTHER" id="PTHR30069:SF29">
    <property type="entry name" value="HEMOGLOBIN AND HEMOGLOBIN-HAPTOGLOBIN-BINDING PROTEIN 1-RELATED"/>
    <property type="match status" value="1"/>
</dbReference>
<gene>
    <name evidence="9" type="ORF">P8936_06415</name>
</gene>
<name>A0AAU7DBM6_9BACT</name>
<reference evidence="9" key="1">
    <citation type="submission" date="2023-03" db="EMBL/GenBank/DDBJ databases">
        <title>Edaphobacter sp.</title>
        <authorList>
            <person name="Huber K.J."/>
            <person name="Papendorf J."/>
            <person name="Pilke C."/>
            <person name="Bunk B."/>
            <person name="Sproeer C."/>
            <person name="Pester M."/>
        </authorList>
    </citation>
    <scope>NUCLEOTIDE SEQUENCE</scope>
    <source>
        <strain evidence="9">DSM 109920</strain>
    </source>
</reference>
<feature type="chain" id="PRO_5043403124" evidence="8">
    <location>
        <begin position="26"/>
        <end position="765"/>
    </location>
</feature>
<proteinExistence type="predicted"/>
<keyword evidence="5 8" id="KW-0732">Signal</keyword>
<dbReference type="SUPFAM" id="SSF56935">
    <property type="entry name" value="Porins"/>
    <property type="match status" value="1"/>
</dbReference>
<keyword evidence="3" id="KW-1134">Transmembrane beta strand</keyword>
<evidence type="ECO:0000256" key="7">
    <source>
        <dbReference type="ARBA" id="ARBA00023237"/>
    </source>
</evidence>
<evidence type="ECO:0000313" key="9">
    <source>
        <dbReference type="EMBL" id="XBH14786.1"/>
    </source>
</evidence>
<evidence type="ECO:0000256" key="3">
    <source>
        <dbReference type="ARBA" id="ARBA00022452"/>
    </source>
</evidence>
<evidence type="ECO:0000256" key="2">
    <source>
        <dbReference type="ARBA" id="ARBA00022448"/>
    </source>
</evidence>
<dbReference type="InterPro" id="IPR039426">
    <property type="entry name" value="TonB-dep_rcpt-like"/>
</dbReference>
<keyword evidence="4" id="KW-0812">Transmembrane</keyword>
<comment type="subcellular location">
    <subcellularLocation>
        <location evidence="1">Cell outer membrane</location>
        <topology evidence="1">Multi-pass membrane protein</topology>
    </subcellularLocation>
</comment>
<evidence type="ECO:0000256" key="1">
    <source>
        <dbReference type="ARBA" id="ARBA00004571"/>
    </source>
</evidence>